<dbReference type="EMBL" id="JASPKZ010004651">
    <property type="protein sequence ID" value="KAJ9589836.1"/>
    <property type="molecule type" value="Genomic_DNA"/>
</dbReference>
<evidence type="ECO:0000313" key="2">
    <source>
        <dbReference type="Proteomes" id="UP001233999"/>
    </source>
</evidence>
<keyword evidence="2" id="KW-1185">Reference proteome</keyword>
<gene>
    <name evidence="1" type="ORF">L9F63_027906</name>
</gene>
<dbReference type="Proteomes" id="UP001233999">
    <property type="component" value="Unassembled WGS sequence"/>
</dbReference>
<dbReference type="AlphaFoldDB" id="A0AAD8A018"/>
<name>A0AAD8A018_DIPPU</name>
<comment type="caution">
    <text evidence="1">The sequence shown here is derived from an EMBL/GenBank/DDBJ whole genome shotgun (WGS) entry which is preliminary data.</text>
</comment>
<reference evidence="1" key="2">
    <citation type="submission" date="2023-05" db="EMBL/GenBank/DDBJ databases">
        <authorList>
            <person name="Fouks B."/>
        </authorList>
    </citation>
    <scope>NUCLEOTIDE SEQUENCE</scope>
    <source>
        <strain evidence="1">Stay&amp;Tobe</strain>
        <tissue evidence="1">Testes</tissue>
    </source>
</reference>
<organism evidence="1 2">
    <name type="scientific">Diploptera punctata</name>
    <name type="common">Pacific beetle cockroach</name>
    <dbReference type="NCBI Taxonomy" id="6984"/>
    <lineage>
        <taxon>Eukaryota</taxon>
        <taxon>Metazoa</taxon>
        <taxon>Ecdysozoa</taxon>
        <taxon>Arthropoda</taxon>
        <taxon>Hexapoda</taxon>
        <taxon>Insecta</taxon>
        <taxon>Pterygota</taxon>
        <taxon>Neoptera</taxon>
        <taxon>Polyneoptera</taxon>
        <taxon>Dictyoptera</taxon>
        <taxon>Blattodea</taxon>
        <taxon>Blaberoidea</taxon>
        <taxon>Blaberidae</taxon>
        <taxon>Diplopterinae</taxon>
        <taxon>Diploptera</taxon>
    </lineage>
</organism>
<reference evidence="1" key="1">
    <citation type="journal article" date="2023" name="IScience">
        <title>Live-bearing cockroach genome reveals convergent evolutionary mechanisms linked to viviparity in insects and beyond.</title>
        <authorList>
            <person name="Fouks B."/>
            <person name="Harrison M.C."/>
            <person name="Mikhailova A.A."/>
            <person name="Marchal E."/>
            <person name="English S."/>
            <person name="Carruthers M."/>
            <person name="Jennings E.C."/>
            <person name="Chiamaka E.L."/>
            <person name="Frigard R.A."/>
            <person name="Pippel M."/>
            <person name="Attardo G.M."/>
            <person name="Benoit J.B."/>
            <person name="Bornberg-Bauer E."/>
            <person name="Tobe S.S."/>
        </authorList>
    </citation>
    <scope>NUCLEOTIDE SEQUENCE</scope>
    <source>
        <strain evidence="1">Stay&amp;Tobe</strain>
    </source>
</reference>
<feature type="non-terminal residue" evidence="1">
    <location>
        <position position="1"/>
    </location>
</feature>
<accession>A0AAD8A018</accession>
<protein>
    <submittedName>
        <fullName evidence="1">Uncharacterized protein</fullName>
    </submittedName>
</protein>
<sequence length="61" mass="7404">IVKLIMQYFRIWVAITQQPSSRWFPPQCTPGSAFLPAYFEFFKYVNFTRECRNSHYEVYSL</sequence>
<proteinExistence type="predicted"/>
<evidence type="ECO:0000313" key="1">
    <source>
        <dbReference type="EMBL" id="KAJ9589836.1"/>
    </source>
</evidence>
<feature type="non-terminal residue" evidence="1">
    <location>
        <position position="61"/>
    </location>
</feature>